<keyword evidence="3" id="KW-1185">Reference proteome</keyword>
<evidence type="ECO:0000313" key="2">
    <source>
        <dbReference type="EMBL" id="EGI67033.1"/>
    </source>
</evidence>
<evidence type="ECO:0000256" key="1">
    <source>
        <dbReference type="SAM" id="MobiDB-lite"/>
    </source>
</evidence>
<gene>
    <name evidence="2" type="ORF">G5I_04397</name>
</gene>
<protein>
    <submittedName>
        <fullName evidence="2">Uncharacterized protein</fullName>
    </submittedName>
</protein>
<dbReference type="EMBL" id="GL888118">
    <property type="protein sequence ID" value="EGI67033.1"/>
    <property type="molecule type" value="Genomic_DNA"/>
</dbReference>
<feature type="region of interest" description="Disordered" evidence="1">
    <location>
        <begin position="1"/>
        <end position="45"/>
    </location>
</feature>
<organism evidence="3">
    <name type="scientific">Acromyrmex echinatior</name>
    <name type="common">Panamanian leafcutter ant</name>
    <name type="synonym">Acromyrmex octospinosus echinatior</name>
    <dbReference type="NCBI Taxonomy" id="103372"/>
    <lineage>
        <taxon>Eukaryota</taxon>
        <taxon>Metazoa</taxon>
        <taxon>Ecdysozoa</taxon>
        <taxon>Arthropoda</taxon>
        <taxon>Hexapoda</taxon>
        <taxon>Insecta</taxon>
        <taxon>Pterygota</taxon>
        <taxon>Neoptera</taxon>
        <taxon>Endopterygota</taxon>
        <taxon>Hymenoptera</taxon>
        <taxon>Apocrita</taxon>
        <taxon>Aculeata</taxon>
        <taxon>Formicoidea</taxon>
        <taxon>Formicidae</taxon>
        <taxon>Myrmicinae</taxon>
        <taxon>Acromyrmex</taxon>
    </lineage>
</organism>
<proteinExistence type="predicted"/>
<name>F4WFI8_ACREC</name>
<feature type="compositionally biased region" description="Basic and acidic residues" evidence="1">
    <location>
        <begin position="1"/>
        <end position="12"/>
    </location>
</feature>
<dbReference type="InParanoid" id="F4WFI8"/>
<sequence>MHGSKTRLDYRSAYHPGLRGPQKDLPACHHHPKEHEPRNGIRRKTSDFFNTGFNVDPHIHMGNSALTSNADW</sequence>
<reference evidence="2" key="1">
    <citation type="submission" date="2011-02" db="EMBL/GenBank/DDBJ databases">
        <title>The genome of the leaf-cutting ant Acromyrmex echinatior suggests key adaptations to social evolution and fungus farming.</title>
        <authorList>
            <person name="Nygaard S."/>
            <person name="Zhang G."/>
        </authorList>
    </citation>
    <scope>NUCLEOTIDE SEQUENCE</scope>
</reference>
<dbReference type="AlphaFoldDB" id="F4WFI8"/>
<evidence type="ECO:0000313" key="3">
    <source>
        <dbReference type="Proteomes" id="UP000007755"/>
    </source>
</evidence>
<accession>F4WFI8</accession>
<dbReference type="Proteomes" id="UP000007755">
    <property type="component" value="Unassembled WGS sequence"/>
</dbReference>